<dbReference type="Gene3D" id="3.40.50.720">
    <property type="entry name" value="NAD(P)-binding Rossmann-like Domain"/>
    <property type="match status" value="1"/>
</dbReference>
<dbReference type="PANTHER" id="PTHR10953:SF4">
    <property type="entry name" value="UBIQUITIN-ACTIVATING ENZYME E1 C-TERMINAL DOMAIN-CONTAINING PROTEIN"/>
    <property type="match status" value="1"/>
</dbReference>
<feature type="domain" description="THIF-type NAD/FAD binding fold" evidence="1">
    <location>
        <begin position="108"/>
        <end position="175"/>
    </location>
</feature>
<dbReference type="AlphaFoldDB" id="A0AAN8MP58"/>
<dbReference type="Pfam" id="PF00899">
    <property type="entry name" value="ThiF"/>
    <property type="match status" value="1"/>
</dbReference>
<dbReference type="InterPro" id="IPR032420">
    <property type="entry name" value="E1_4HB"/>
</dbReference>
<dbReference type="InterPro" id="IPR035985">
    <property type="entry name" value="Ubiquitin-activating_enz"/>
</dbReference>
<protein>
    <submittedName>
        <fullName evidence="3">Uncharacterized protein</fullName>
    </submittedName>
</protein>
<keyword evidence="4" id="KW-1185">Reference proteome</keyword>
<dbReference type="GO" id="GO:0004839">
    <property type="term" value="F:ubiquitin activating enzyme activity"/>
    <property type="evidence" value="ECO:0007669"/>
    <property type="project" value="TreeGrafter"/>
</dbReference>
<dbReference type="Gene3D" id="3.40.50.12550">
    <property type="entry name" value="Ubiquitin-activating enzyme E1, inactive adenylation domain, subdomain 2"/>
    <property type="match status" value="2"/>
</dbReference>
<dbReference type="PANTHER" id="PTHR10953">
    <property type="entry name" value="UBIQUITIN-ACTIVATING ENZYME E1"/>
    <property type="match status" value="1"/>
</dbReference>
<evidence type="ECO:0000259" key="1">
    <source>
        <dbReference type="Pfam" id="PF00899"/>
    </source>
</evidence>
<sequence length="187" mass="20684">MTDYGKMRKHQTLHLAFQALHGFVKRVGRLPKPRSQSDAEQLVAMVTKMNMVSQLDELDEEVMKACTGKFTPLQQWLYFDALECLPEDNGGEGEQLTESTCSPRGSRYDGQTAVFGSGFQERLGEQKYFLVGAGAIGCELLKNFALIGLGAGEGGHITVTDMDSIERSNLNRQFSSGLKTLGDRSRR</sequence>
<dbReference type="Proteomes" id="UP001356427">
    <property type="component" value="Unassembled WGS sequence"/>
</dbReference>
<accession>A0AAN8MP58</accession>
<proteinExistence type="predicted"/>
<dbReference type="GO" id="GO:0005634">
    <property type="term" value="C:nucleus"/>
    <property type="evidence" value="ECO:0007669"/>
    <property type="project" value="TreeGrafter"/>
</dbReference>
<evidence type="ECO:0000259" key="2">
    <source>
        <dbReference type="Pfam" id="PF16191"/>
    </source>
</evidence>
<dbReference type="GO" id="GO:0005737">
    <property type="term" value="C:cytoplasm"/>
    <property type="evidence" value="ECO:0007669"/>
    <property type="project" value="TreeGrafter"/>
</dbReference>
<evidence type="ECO:0000313" key="4">
    <source>
        <dbReference type="Proteomes" id="UP001356427"/>
    </source>
</evidence>
<dbReference type="SUPFAM" id="SSF69572">
    <property type="entry name" value="Activating enzymes of the ubiquitin-like proteins"/>
    <property type="match status" value="2"/>
</dbReference>
<dbReference type="GO" id="GO:0006974">
    <property type="term" value="P:DNA damage response"/>
    <property type="evidence" value="ECO:0007669"/>
    <property type="project" value="TreeGrafter"/>
</dbReference>
<dbReference type="InterPro" id="IPR000594">
    <property type="entry name" value="ThiF_NAD_FAD-bd"/>
</dbReference>
<feature type="domain" description="Ubiquitin-activating enzyme E1 four-helix bundle" evidence="2">
    <location>
        <begin position="1"/>
        <end position="50"/>
    </location>
</feature>
<comment type="caution">
    <text evidence="3">The sequence shown here is derived from an EMBL/GenBank/DDBJ whole genome shotgun (WGS) entry which is preliminary data.</text>
</comment>
<dbReference type="InterPro" id="IPR045886">
    <property type="entry name" value="ThiF/MoeB/HesA"/>
</dbReference>
<reference evidence="3 4" key="1">
    <citation type="submission" date="2021-04" db="EMBL/GenBank/DDBJ databases">
        <authorList>
            <person name="De Guttry C."/>
            <person name="Zahm M."/>
            <person name="Klopp C."/>
            <person name="Cabau C."/>
            <person name="Louis A."/>
            <person name="Berthelot C."/>
            <person name="Parey E."/>
            <person name="Roest Crollius H."/>
            <person name="Montfort J."/>
            <person name="Robinson-Rechavi M."/>
            <person name="Bucao C."/>
            <person name="Bouchez O."/>
            <person name="Gislard M."/>
            <person name="Lluch J."/>
            <person name="Milhes M."/>
            <person name="Lampietro C."/>
            <person name="Lopez Roques C."/>
            <person name="Donnadieu C."/>
            <person name="Braasch I."/>
            <person name="Desvignes T."/>
            <person name="Postlethwait J."/>
            <person name="Bobe J."/>
            <person name="Wedekind C."/>
            <person name="Guiguen Y."/>
        </authorList>
    </citation>
    <scope>NUCLEOTIDE SEQUENCE [LARGE SCALE GENOMIC DNA]</scope>
    <source>
        <strain evidence="3">Cs_M1</strain>
        <tissue evidence="3">Blood</tissue>
    </source>
</reference>
<gene>
    <name evidence="3" type="ORF">J4Q44_G00100670</name>
</gene>
<evidence type="ECO:0000313" key="3">
    <source>
        <dbReference type="EMBL" id="KAK6318856.1"/>
    </source>
</evidence>
<dbReference type="Pfam" id="PF16191">
    <property type="entry name" value="E1_4HB"/>
    <property type="match status" value="1"/>
</dbReference>
<dbReference type="EMBL" id="JAGTTL010000008">
    <property type="protein sequence ID" value="KAK6318856.1"/>
    <property type="molecule type" value="Genomic_DNA"/>
</dbReference>
<dbReference type="GO" id="GO:0006511">
    <property type="term" value="P:ubiquitin-dependent protein catabolic process"/>
    <property type="evidence" value="ECO:0007669"/>
    <property type="project" value="TreeGrafter"/>
</dbReference>
<name>A0AAN8MP58_9TELE</name>
<organism evidence="3 4">
    <name type="scientific">Coregonus suidteri</name>
    <dbReference type="NCBI Taxonomy" id="861788"/>
    <lineage>
        <taxon>Eukaryota</taxon>
        <taxon>Metazoa</taxon>
        <taxon>Chordata</taxon>
        <taxon>Craniata</taxon>
        <taxon>Vertebrata</taxon>
        <taxon>Euteleostomi</taxon>
        <taxon>Actinopterygii</taxon>
        <taxon>Neopterygii</taxon>
        <taxon>Teleostei</taxon>
        <taxon>Protacanthopterygii</taxon>
        <taxon>Salmoniformes</taxon>
        <taxon>Salmonidae</taxon>
        <taxon>Coregoninae</taxon>
        <taxon>Coregonus</taxon>
    </lineage>
</organism>